<dbReference type="GO" id="GO:0016651">
    <property type="term" value="F:oxidoreductase activity, acting on NAD(P)H"/>
    <property type="evidence" value="ECO:0007669"/>
    <property type="project" value="InterPro"/>
</dbReference>
<dbReference type="EC" id="7.1.1.2" evidence="4 17"/>
<dbReference type="PANTHER" id="PTHR11434">
    <property type="entry name" value="NADH-UBIQUINONE OXIDOREDUCTASE SUBUNIT ND4L"/>
    <property type="match status" value="1"/>
</dbReference>
<keyword evidence="8 17" id="KW-0812">Transmembrane</keyword>
<evidence type="ECO:0000313" key="18">
    <source>
        <dbReference type="EMBL" id="AHA52521.1"/>
    </source>
</evidence>
<keyword evidence="7 17" id="KW-0679">Respiratory chain</keyword>
<evidence type="ECO:0000256" key="7">
    <source>
        <dbReference type="ARBA" id="ARBA00022660"/>
    </source>
</evidence>
<dbReference type="InterPro" id="IPR001133">
    <property type="entry name" value="NADH_UbQ_OxRdtase_chain4L/K"/>
</dbReference>
<gene>
    <name evidence="18" type="primary">ND4L</name>
</gene>
<evidence type="ECO:0000256" key="3">
    <source>
        <dbReference type="ARBA" id="ARBA00010519"/>
    </source>
</evidence>
<dbReference type="EMBL" id="KF385872">
    <property type="protein sequence ID" value="AHA52521.1"/>
    <property type="molecule type" value="Genomic_DNA"/>
</dbReference>
<evidence type="ECO:0000256" key="17">
    <source>
        <dbReference type="RuleBase" id="RU004419"/>
    </source>
</evidence>
<comment type="function">
    <text evidence="17">Core subunit of the mitochondrial membrane respiratory chain NADH dehydrogenase (Complex I) which catalyzes electron transfer from NADH through the respiratory chain, using ubiquinone as an electron acceptor.</text>
</comment>
<comment type="function">
    <text evidence="1">Core subunit of the mitochondrial membrane respiratory chain NADH dehydrogenase (Complex I) that is believed to belong to the minimal assembly required for catalysis. Complex I functions in the transfer of electrons from NADH to the respiratory chain. The immediate electron acceptor for the enzyme is believed to be ubiquinone.</text>
</comment>
<geneLocation type="mitochondrion" evidence="18"/>
<dbReference type="Pfam" id="PF00420">
    <property type="entry name" value="Oxidored_q2"/>
    <property type="match status" value="1"/>
</dbReference>
<keyword evidence="13 17" id="KW-0830">Ubiquinone</keyword>
<dbReference type="GO" id="GO:0030964">
    <property type="term" value="C:NADH dehydrogenase complex"/>
    <property type="evidence" value="ECO:0007669"/>
    <property type="project" value="TreeGrafter"/>
</dbReference>
<comment type="subcellular location">
    <subcellularLocation>
        <location evidence="17">Mitochondrion inner membrane</location>
        <topology evidence="17">Multi-pass membrane protein</topology>
    </subcellularLocation>
    <subcellularLocation>
        <location evidence="2">Mitochondrion membrane</location>
        <topology evidence="2">Multi-pass membrane protein</topology>
    </subcellularLocation>
</comment>
<keyword evidence="15 17" id="KW-0472">Membrane</keyword>
<evidence type="ECO:0000256" key="1">
    <source>
        <dbReference type="ARBA" id="ARBA00003257"/>
    </source>
</evidence>
<keyword evidence="9 17" id="KW-1278">Translocase</keyword>
<comment type="catalytic activity">
    <reaction evidence="16 17">
        <text>a ubiquinone + NADH + 5 H(+)(in) = a ubiquinol + NAD(+) + 4 H(+)(out)</text>
        <dbReference type="Rhea" id="RHEA:29091"/>
        <dbReference type="Rhea" id="RHEA-COMP:9565"/>
        <dbReference type="Rhea" id="RHEA-COMP:9566"/>
        <dbReference type="ChEBI" id="CHEBI:15378"/>
        <dbReference type="ChEBI" id="CHEBI:16389"/>
        <dbReference type="ChEBI" id="CHEBI:17976"/>
        <dbReference type="ChEBI" id="CHEBI:57540"/>
        <dbReference type="ChEBI" id="CHEBI:57945"/>
        <dbReference type="EC" id="7.1.1.2"/>
    </reaction>
</comment>
<evidence type="ECO:0000256" key="12">
    <source>
        <dbReference type="ARBA" id="ARBA00023027"/>
    </source>
</evidence>
<comment type="similarity">
    <text evidence="3 17">Belongs to the complex I subunit 4L family.</text>
</comment>
<feature type="transmembrane region" description="Helical" evidence="17">
    <location>
        <begin position="6"/>
        <end position="24"/>
    </location>
</feature>
<dbReference type="GO" id="GO:0042773">
    <property type="term" value="P:ATP synthesis coupled electron transport"/>
    <property type="evidence" value="ECO:0007669"/>
    <property type="project" value="UniProtKB-UniRule"/>
</dbReference>
<evidence type="ECO:0000256" key="10">
    <source>
        <dbReference type="ARBA" id="ARBA00022982"/>
    </source>
</evidence>
<evidence type="ECO:0000256" key="4">
    <source>
        <dbReference type="ARBA" id="ARBA00012944"/>
    </source>
</evidence>
<dbReference type="GO" id="GO:0008137">
    <property type="term" value="F:NADH dehydrogenase (ubiquinone) activity"/>
    <property type="evidence" value="ECO:0007669"/>
    <property type="project" value="UniProtKB-EC"/>
</dbReference>
<accession>A0A0A6ZL56</accession>
<evidence type="ECO:0000256" key="11">
    <source>
        <dbReference type="ARBA" id="ARBA00022989"/>
    </source>
</evidence>
<evidence type="ECO:0000256" key="6">
    <source>
        <dbReference type="ARBA" id="ARBA00022448"/>
    </source>
</evidence>
<evidence type="ECO:0000256" key="5">
    <source>
        <dbReference type="ARBA" id="ARBA00016612"/>
    </source>
</evidence>
<feature type="transmembrane region" description="Helical" evidence="17">
    <location>
        <begin position="31"/>
        <end position="51"/>
    </location>
</feature>
<dbReference type="InterPro" id="IPR039428">
    <property type="entry name" value="NUOK/Mnh_C1-like"/>
</dbReference>
<evidence type="ECO:0000256" key="9">
    <source>
        <dbReference type="ARBA" id="ARBA00022967"/>
    </source>
</evidence>
<dbReference type="Gene3D" id="1.10.287.3510">
    <property type="match status" value="1"/>
</dbReference>
<reference evidence="18" key="1">
    <citation type="submission" date="2013-07" db="EMBL/GenBank/DDBJ databases">
        <title>The comparative mitochondrial genomes from Braconidae subfamilies and the phylogeny of the Hymenoptera.</title>
        <authorList>
            <person name="Li Q."/>
            <person name="Wei S.J."/>
            <person name="Chen X.X."/>
        </authorList>
    </citation>
    <scope>NUCLEOTIDE SEQUENCE</scope>
</reference>
<keyword evidence="10 17" id="KW-0249">Electron transport</keyword>
<keyword evidence="11 17" id="KW-1133">Transmembrane helix</keyword>
<proteinExistence type="inferred from homology"/>
<keyword evidence="6 17" id="KW-0813">Transport</keyword>
<name>A0A0A6ZL56_9HYME</name>
<sequence length="97" mass="11694">MFEYNFNLSFMFFLMSCFMFSFFYKHLLLTLISLEFMMINILFNMYMSFMMLKMNLIILSFFLTISVCESIIGLSLLVFLVRISGNDFMKSLNLMKW</sequence>
<dbReference type="PANTHER" id="PTHR11434:SF0">
    <property type="entry name" value="NADH-UBIQUINONE OXIDOREDUCTASE CHAIN 4L"/>
    <property type="match status" value="1"/>
</dbReference>
<protein>
    <recommendedName>
        <fullName evidence="5 17">NADH-ubiquinone oxidoreductase chain 4L</fullName>
        <ecNumber evidence="4 17">7.1.1.2</ecNumber>
    </recommendedName>
</protein>
<keyword evidence="17" id="KW-0999">Mitochondrion inner membrane</keyword>
<evidence type="ECO:0000256" key="16">
    <source>
        <dbReference type="ARBA" id="ARBA00049551"/>
    </source>
</evidence>
<organism evidence="18">
    <name type="scientific">Eumacrocentrus sp. QL-2013</name>
    <dbReference type="NCBI Taxonomy" id="1421594"/>
    <lineage>
        <taxon>Eukaryota</taxon>
        <taxon>Metazoa</taxon>
        <taxon>Ecdysozoa</taxon>
        <taxon>Arthropoda</taxon>
        <taxon>Hexapoda</taxon>
        <taxon>Insecta</taxon>
        <taxon>Pterygota</taxon>
        <taxon>Neoptera</taxon>
        <taxon>Endopterygota</taxon>
        <taxon>Hymenoptera</taxon>
        <taxon>Apocrita</taxon>
        <taxon>Ichneumonoidea</taxon>
        <taxon>Braconidae</taxon>
        <taxon>Helconinae</taxon>
        <taxon>Eumacrocentrus</taxon>
    </lineage>
</organism>
<evidence type="ECO:0000256" key="13">
    <source>
        <dbReference type="ARBA" id="ARBA00023075"/>
    </source>
</evidence>
<keyword evidence="14 17" id="KW-0496">Mitochondrion</keyword>
<evidence type="ECO:0000256" key="15">
    <source>
        <dbReference type="ARBA" id="ARBA00023136"/>
    </source>
</evidence>
<evidence type="ECO:0000256" key="14">
    <source>
        <dbReference type="ARBA" id="ARBA00023128"/>
    </source>
</evidence>
<evidence type="ECO:0000256" key="2">
    <source>
        <dbReference type="ARBA" id="ARBA00004225"/>
    </source>
</evidence>
<dbReference type="GO" id="GO:0005743">
    <property type="term" value="C:mitochondrial inner membrane"/>
    <property type="evidence" value="ECO:0007669"/>
    <property type="project" value="UniProtKB-SubCell"/>
</dbReference>
<keyword evidence="12 17" id="KW-0520">NAD</keyword>
<evidence type="ECO:0000256" key="8">
    <source>
        <dbReference type="ARBA" id="ARBA00022692"/>
    </source>
</evidence>
<feature type="transmembrane region" description="Helical" evidence="17">
    <location>
        <begin position="57"/>
        <end position="81"/>
    </location>
</feature>
<dbReference type="AlphaFoldDB" id="A0A0A6ZL56"/>